<dbReference type="SMART" id="SM00353">
    <property type="entry name" value="HLH"/>
    <property type="match status" value="1"/>
</dbReference>
<evidence type="ECO:0000256" key="2">
    <source>
        <dbReference type="ARBA" id="ARBA00023015"/>
    </source>
</evidence>
<name>A0A8H7UA29_MORIS</name>
<feature type="compositionally biased region" description="Basic and acidic residues" evidence="6">
    <location>
        <begin position="552"/>
        <end position="581"/>
    </location>
</feature>
<dbReference type="InterPro" id="IPR011598">
    <property type="entry name" value="bHLH_dom"/>
</dbReference>
<feature type="compositionally biased region" description="Polar residues" evidence="6">
    <location>
        <begin position="139"/>
        <end position="150"/>
    </location>
</feature>
<gene>
    <name evidence="8" type="ORF">INT43_001536</name>
</gene>
<keyword evidence="5" id="KW-0539">Nucleus</keyword>
<accession>A0A8H7UA29</accession>
<feature type="region of interest" description="Disordered" evidence="6">
    <location>
        <begin position="1"/>
        <end position="38"/>
    </location>
</feature>
<evidence type="ECO:0000313" key="8">
    <source>
        <dbReference type="EMBL" id="KAG2172059.1"/>
    </source>
</evidence>
<dbReference type="Pfam" id="PF00010">
    <property type="entry name" value="HLH"/>
    <property type="match status" value="1"/>
</dbReference>
<feature type="compositionally biased region" description="Basic and acidic residues" evidence="6">
    <location>
        <begin position="274"/>
        <end position="292"/>
    </location>
</feature>
<dbReference type="PROSITE" id="PS50888">
    <property type="entry name" value="BHLH"/>
    <property type="match status" value="1"/>
</dbReference>
<evidence type="ECO:0000256" key="4">
    <source>
        <dbReference type="ARBA" id="ARBA00023163"/>
    </source>
</evidence>
<keyword evidence="2" id="KW-0805">Transcription regulation</keyword>
<evidence type="ECO:0000256" key="1">
    <source>
        <dbReference type="ARBA" id="ARBA00004123"/>
    </source>
</evidence>
<keyword evidence="4" id="KW-0804">Transcription</keyword>
<keyword evidence="3" id="KW-0238">DNA-binding</keyword>
<evidence type="ECO:0000256" key="6">
    <source>
        <dbReference type="SAM" id="MobiDB-lite"/>
    </source>
</evidence>
<feature type="compositionally biased region" description="Basic residues" evidence="6">
    <location>
        <begin position="229"/>
        <end position="238"/>
    </location>
</feature>
<feature type="region of interest" description="Disordered" evidence="6">
    <location>
        <begin position="543"/>
        <end position="603"/>
    </location>
</feature>
<evidence type="ECO:0000256" key="5">
    <source>
        <dbReference type="ARBA" id="ARBA00023242"/>
    </source>
</evidence>
<evidence type="ECO:0000259" key="7">
    <source>
        <dbReference type="PROSITE" id="PS50888"/>
    </source>
</evidence>
<feature type="domain" description="BHLH" evidence="7">
    <location>
        <begin position="282"/>
        <end position="333"/>
    </location>
</feature>
<dbReference type="EMBL" id="JAEPQZ010000018">
    <property type="protein sequence ID" value="KAG2172059.1"/>
    <property type="molecule type" value="Genomic_DNA"/>
</dbReference>
<dbReference type="InterPro" id="IPR052207">
    <property type="entry name" value="Max-like/E-box_TFs"/>
</dbReference>
<dbReference type="GO" id="GO:0046983">
    <property type="term" value="F:protein dimerization activity"/>
    <property type="evidence" value="ECO:0007669"/>
    <property type="project" value="InterPro"/>
</dbReference>
<dbReference type="InterPro" id="IPR036638">
    <property type="entry name" value="HLH_DNA-bd_sf"/>
</dbReference>
<keyword evidence="9" id="KW-1185">Reference proteome</keyword>
<evidence type="ECO:0000313" key="9">
    <source>
        <dbReference type="Proteomes" id="UP000654370"/>
    </source>
</evidence>
<proteinExistence type="predicted"/>
<dbReference type="GO" id="GO:0000978">
    <property type="term" value="F:RNA polymerase II cis-regulatory region sequence-specific DNA binding"/>
    <property type="evidence" value="ECO:0007669"/>
    <property type="project" value="TreeGrafter"/>
</dbReference>
<feature type="region of interest" description="Disordered" evidence="6">
    <location>
        <begin position="124"/>
        <end position="179"/>
    </location>
</feature>
<feature type="compositionally biased region" description="Low complexity" evidence="6">
    <location>
        <begin position="7"/>
        <end position="21"/>
    </location>
</feature>
<dbReference type="SUPFAM" id="SSF47459">
    <property type="entry name" value="HLH, helix-loop-helix DNA-binding domain"/>
    <property type="match status" value="1"/>
</dbReference>
<feature type="compositionally biased region" description="Basic and acidic residues" evidence="6">
    <location>
        <begin position="471"/>
        <end position="484"/>
    </location>
</feature>
<feature type="region of interest" description="Disordered" evidence="6">
    <location>
        <begin position="55"/>
        <end position="94"/>
    </location>
</feature>
<feature type="compositionally biased region" description="Acidic residues" evidence="6">
    <location>
        <begin position="243"/>
        <end position="252"/>
    </location>
</feature>
<feature type="compositionally biased region" description="Basic and acidic residues" evidence="6">
    <location>
        <begin position="125"/>
        <end position="138"/>
    </location>
</feature>
<dbReference type="GO" id="GO:0000981">
    <property type="term" value="F:DNA-binding transcription factor activity, RNA polymerase II-specific"/>
    <property type="evidence" value="ECO:0007669"/>
    <property type="project" value="TreeGrafter"/>
</dbReference>
<dbReference type="GO" id="GO:0005634">
    <property type="term" value="C:nucleus"/>
    <property type="evidence" value="ECO:0007669"/>
    <property type="project" value="UniProtKB-SubCell"/>
</dbReference>
<dbReference type="Gene3D" id="4.10.280.10">
    <property type="entry name" value="Helix-loop-helix DNA-binding domain"/>
    <property type="match status" value="1"/>
</dbReference>
<dbReference type="PANTHER" id="PTHR15741">
    <property type="entry name" value="BASIC HELIX-LOOP-HELIX ZIP TRANSCRIPTION FACTOR"/>
    <property type="match status" value="1"/>
</dbReference>
<dbReference type="AlphaFoldDB" id="A0A8H7UA29"/>
<comment type="caution">
    <text evidence="8">The sequence shown here is derived from an EMBL/GenBank/DDBJ whole genome shotgun (WGS) entry which is preliminary data.</text>
</comment>
<feature type="compositionally biased region" description="Low complexity" evidence="6">
    <location>
        <begin position="593"/>
        <end position="603"/>
    </location>
</feature>
<feature type="compositionally biased region" description="Low complexity" evidence="6">
    <location>
        <begin position="396"/>
        <end position="408"/>
    </location>
</feature>
<organism evidence="8 9">
    <name type="scientific">Mortierella isabellina</name>
    <name type="common">Filamentous fungus</name>
    <name type="synonym">Umbelopsis isabellina</name>
    <dbReference type="NCBI Taxonomy" id="91625"/>
    <lineage>
        <taxon>Eukaryota</taxon>
        <taxon>Fungi</taxon>
        <taxon>Fungi incertae sedis</taxon>
        <taxon>Mucoromycota</taxon>
        <taxon>Mucoromycotina</taxon>
        <taxon>Umbelopsidomycetes</taxon>
        <taxon>Umbelopsidales</taxon>
        <taxon>Umbelopsidaceae</taxon>
        <taxon>Umbelopsis</taxon>
    </lineage>
</organism>
<sequence>MSDMDYTNNSKNWWSSPPSTNHILKSSDDTEENIPEPVPFEDFKFSLGLDPDFSIPIPLETPPPLPVADMPTEFPSAADPFTQQNTNPLLDENDQRAFSQFLDSFFVEQDSSVGNDQLNLPSSLFDHRHSSDSHDQRTTSHYGSWTQPPSSYYHEPSSGVLLNQDHHDYPPHEFHDQDQHRRSIIDSLDASHQQRFYQQISSMNVPFKTENDTEHVDLSKEDPQDSQQRNRRRQSVKRRASDTDSDEDEDMAESPGSSTSGTNYNGANKRSKPHKELLTEEEKRANHIASEQKRRNTIRTGFKELTDIIPTLKNINNSKSTILFKAVEYIRYLERRNRGLRERVGGLEVRVEVEGRMGSLVSHSHLSNTGRRNTMSNFMNIRNENSLGSMERNRTSSHSGSFSTFTKSNTPTTHTTGEEIMSSRFVENTSGLPPAAAAALLAHKTQQKQLQAFQEQLQLHQRLIAQQKGGSKKEEKSFLDERRQSTPTFTAATSPTRSTNYDSISIPISDANNNSYGNEKSSSMALVVPNHESWRENNDRYQKSNAINIPVDNHDENDQRSTRDEEERSARSELRSPEKPSSDLMTSLKHGIATTTAVAASSS</sequence>
<feature type="region of interest" description="Disordered" evidence="6">
    <location>
        <begin position="389"/>
        <end position="416"/>
    </location>
</feature>
<feature type="compositionally biased region" description="Basic and acidic residues" evidence="6">
    <location>
        <begin position="209"/>
        <end position="223"/>
    </location>
</feature>
<dbReference type="PANTHER" id="PTHR15741:SF27">
    <property type="entry name" value="TRANSCRIPTION FACTOR AP-4"/>
    <property type="match status" value="1"/>
</dbReference>
<protein>
    <recommendedName>
        <fullName evidence="7">BHLH domain-containing protein</fullName>
    </recommendedName>
</protein>
<feature type="compositionally biased region" description="Basic and acidic residues" evidence="6">
    <location>
        <begin position="164"/>
        <end position="179"/>
    </location>
</feature>
<comment type="subcellular location">
    <subcellularLocation>
        <location evidence="1">Nucleus</location>
    </subcellularLocation>
</comment>
<feature type="region of interest" description="Disordered" evidence="6">
    <location>
        <begin position="465"/>
        <end position="505"/>
    </location>
</feature>
<dbReference type="Proteomes" id="UP000654370">
    <property type="component" value="Unassembled WGS sequence"/>
</dbReference>
<feature type="compositionally biased region" description="Low complexity" evidence="6">
    <location>
        <begin position="485"/>
        <end position="499"/>
    </location>
</feature>
<feature type="compositionally biased region" description="Polar residues" evidence="6">
    <location>
        <begin position="255"/>
        <end position="268"/>
    </location>
</feature>
<evidence type="ECO:0000256" key="3">
    <source>
        <dbReference type="ARBA" id="ARBA00023125"/>
    </source>
</evidence>
<feature type="region of interest" description="Disordered" evidence="6">
    <location>
        <begin position="200"/>
        <end position="292"/>
    </location>
</feature>
<reference evidence="8" key="1">
    <citation type="submission" date="2020-12" db="EMBL/GenBank/DDBJ databases">
        <title>Metabolic potential, ecology and presence of endohyphal bacteria is reflected in genomic diversity of Mucoromycotina.</title>
        <authorList>
            <person name="Muszewska A."/>
            <person name="Okrasinska A."/>
            <person name="Steczkiewicz K."/>
            <person name="Drgas O."/>
            <person name="Orlowska M."/>
            <person name="Perlinska-Lenart U."/>
            <person name="Aleksandrzak-Piekarczyk T."/>
            <person name="Szatraj K."/>
            <person name="Zielenkiewicz U."/>
            <person name="Pilsyk S."/>
            <person name="Malc E."/>
            <person name="Mieczkowski P."/>
            <person name="Kruszewska J.S."/>
            <person name="Biernat P."/>
            <person name="Pawlowska J."/>
        </authorList>
    </citation>
    <scope>NUCLEOTIDE SEQUENCE</scope>
    <source>
        <strain evidence="8">WA0000067209</strain>
    </source>
</reference>
<dbReference type="OrthoDB" id="5778525at2759"/>